<gene>
    <name evidence="2" type="ORF">Dsin_016988</name>
</gene>
<dbReference type="PANTHER" id="PTHR19446">
    <property type="entry name" value="REVERSE TRANSCRIPTASES"/>
    <property type="match status" value="1"/>
</dbReference>
<name>A0AAE0AFG9_9ROSI</name>
<evidence type="ECO:0000313" key="2">
    <source>
        <dbReference type="EMBL" id="KAK3212282.1"/>
    </source>
</evidence>
<evidence type="ECO:0000313" key="3">
    <source>
        <dbReference type="Proteomes" id="UP001281410"/>
    </source>
</evidence>
<evidence type="ECO:0000259" key="1">
    <source>
        <dbReference type="Pfam" id="PF00078"/>
    </source>
</evidence>
<reference evidence="2" key="1">
    <citation type="journal article" date="2023" name="Plant J.">
        <title>Genome sequences and population genomics provide insights into the demographic history, inbreeding, and mutation load of two 'living fossil' tree species of Dipteronia.</title>
        <authorList>
            <person name="Feng Y."/>
            <person name="Comes H.P."/>
            <person name="Chen J."/>
            <person name="Zhu S."/>
            <person name="Lu R."/>
            <person name="Zhang X."/>
            <person name="Li P."/>
            <person name="Qiu J."/>
            <person name="Olsen K.M."/>
            <person name="Qiu Y."/>
        </authorList>
    </citation>
    <scope>NUCLEOTIDE SEQUENCE</scope>
    <source>
        <strain evidence="2">NBL</strain>
    </source>
</reference>
<keyword evidence="3" id="KW-1185">Reference proteome</keyword>
<dbReference type="Pfam" id="PF00078">
    <property type="entry name" value="RVT_1"/>
    <property type="match status" value="1"/>
</dbReference>
<accession>A0AAE0AFG9</accession>
<comment type="caution">
    <text evidence="2">The sequence shown here is derived from an EMBL/GenBank/DDBJ whole genome shotgun (WGS) entry which is preliminary data.</text>
</comment>
<dbReference type="InterPro" id="IPR000477">
    <property type="entry name" value="RT_dom"/>
</dbReference>
<feature type="domain" description="Reverse transcriptase" evidence="1">
    <location>
        <begin position="35"/>
        <end position="154"/>
    </location>
</feature>
<dbReference type="AlphaFoldDB" id="A0AAE0AFG9"/>
<dbReference type="EMBL" id="JANJYJ010000005">
    <property type="protein sequence ID" value="KAK3212282.1"/>
    <property type="molecule type" value="Genomic_DNA"/>
</dbReference>
<dbReference type="Proteomes" id="UP001281410">
    <property type="component" value="Unassembled WGS sequence"/>
</dbReference>
<proteinExistence type="predicted"/>
<sequence>MKEAWPWPKVYNLAINHLSFEKRNLSKAEFDKDEKSDVEGGILVKLEFEKTYDSVDHDFLDSMMEDIGFGLRWRKWIKDCISTPLLSVLVNGSPTPQFGLEGDPLFPFLFNLVVEGLSALFRKAYDLNRIMGASFGNNDVHISHLQFANDTILF</sequence>
<protein>
    <recommendedName>
        <fullName evidence="1">Reverse transcriptase domain-containing protein</fullName>
    </recommendedName>
</protein>
<organism evidence="2 3">
    <name type="scientific">Dipteronia sinensis</name>
    <dbReference type="NCBI Taxonomy" id="43782"/>
    <lineage>
        <taxon>Eukaryota</taxon>
        <taxon>Viridiplantae</taxon>
        <taxon>Streptophyta</taxon>
        <taxon>Embryophyta</taxon>
        <taxon>Tracheophyta</taxon>
        <taxon>Spermatophyta</taxon>
        <taxon>Magnoliopsida</taxon>
        <taxon>eudicotyledons</taxon>
        <taxon>Gunneridae</taxon>
        <taxon>Pentapetalae</taxon>
        <taxon>rosids</taxon>
        <taxon>malvids</taxon>
        <taxon>Sapindales</taxon>
        <taxon>Sapindaceae</taxon>
        <taxon>Hippocastanoideae</taxon>
        <taxon>Acereae</taxon>
        <taxon>Dipteronia</taxon>
    </lineage>
</organism>